<dbReference type="EMBL" id="LXEU01000050">
    <property type="protein sequence ID" value="OAT52294.1"/>
    <property type="molecule type" value="Genomic_DNA"/>
</dbReference>
<gene>
    <name evidence="1" type="ORF">M989_02599</name>
</gene>
<evidence type="ECO:0000313" key="2">
    <source>
        <dbReference type="Proteomes" id="UP000078386"/>
    </source>
</evidence>
<sequence length="57" mass="6450">MTKQHKKIDKNKAMTAAKKSLDFWTAIDGSKLATLGHREKEMDIIGPTKKVKFVNYG</sequence>
<dbReference type="PATRIC" id="fig|1354264.4.peg.2705"/>
<evidence type="ECO:0000313" key="1">
    <source>
        <dbReference type="EMBL" id="OAT52294.1"/>
    </source>
</evidence>
<dbReference type="AlphaFoldDB" id="A0A1B7JX53"/>
<proteinExistence type="predicted"/>
<dbReference type="RefSeq" id="WP_164092385.1">
    <property type="nucleotide sequence ID" value="NZ_LXEU01000050.1"/>
</dbReference>
<keyword evidence="2" id="KW-1185">Reference proteome</keyword>
<reference evidence="1 2" key="1">
    <citation type="submission" date="2016-04" db="EMBL/GenBank/DDBJ databases">
        <title>ATOL: Assembling a taxonomically balanced genome-scale reconstruction of the evolutionary history of the Enterobacteriaceae.</title>
        <authorList>
            <person name="Plunkett G.III."/>
            <person name="Neeno-Eckwall E.C."/>
            <person name="Glasner J.D."/>
            <person name="Perna N.T."/>
        </authorList>
    </citation>
    <scope>NUCLEOTIDE SEQUENCE [LARGE SCALE GENOMIC DNA]</scope>
    <source>
        <strain evidence="1 2">ATCC 51603</strain>
    </source>
</reference>
<protein>
    <submittedName>
        <fullName evidence="1">Uncharacterized protein</fullName>
    </submittedName>
</protein>
<accession>A0A1B7JX53</accession>
<dbReference type="Proteomes" id="UP000078386">
    <property type="component" value="Unassembled WGS sequence"/>
</dbReference>
<organism evidence="1 2">
    <name type="scientific">Kluyvera georgiana ATCC 51603</name>
    <dbReference type="NCBI Taxonomy" id="1354264"/>
    <lineage>
        <taxon>Bacteria</taxon>
        <taxon>Pseudomonadati</taxon>
        <taxon>Pseudomonadota</taxon>
        <taxon>Gammaproteobacteria</taxon>
        <taxon>Enterobacterales</taxon>
        <taxon>Enterobacteriaceae</taxon>
        <taxon>Kluyvera</taxon>
    </lineage>
</organism>
<name>A0A1B7JX53_9ENTR</name>
<comment type="caution">
    <text evidence="1">The sequence shown here is derived from an EMBL/GenBank/DDBJ whole genome shotgun (WGS) entry which is preliminary data.</text>
</comment>